<dbReference type="GO" id="GO:0005737">
    <property type="term" value="C:cytoplasm"/>
    <property type="evidence" value="ECO:0007669"/>
    <property type="project" value="TreeGrafter"/>
</dbReference>
<dbReference type="GO" id="GO:0009862">
    <property type="term" value="P:systemic acquired resistance, salicylic acid mediated signaling pathway"/>
    <property type="evidence" value="ECO:0007669"/>
    <property type="project" value="InterPro"/>
</dbReference>
<dbReference type="OrthoDB" id="1745505at2759"/>
<dbReference type="GO" id="GO:0050832">
    <property type="term" value="P:defense response to fungus"/>
    <property type="evidence" value="ECO:0007669"/>
    <property type="project" value="TreeGrafter"/>
</dbReference>
<dbReference type="Gramene" id="OE9A076083T1">
    <property type="protein sequence ID" value="OE9A076083C1"/>
    <property type="gene ID" value="OE9A076083"/>
</dbReference>
<comment type="caution">
    <text evidence="3">The sequence shown here is derived from an EMBL/GenBank/DDBJ whole genome shotgun (WGS) entry which is preliminary data.</text>
</comment>
<sequence length="115" mass="13331">MAVAVAFGLSNTLASIIVYKSSPPDFDFFSDAKLVAAGGREIPVQRCILSSRSPFFKNLFANKERNVKLDLKEVMKEYETISARIWDVNLQLNLWWRFCMHLSFFRSMNKLLSFR</sequence>
<dbReference type="InterPro" id="IPR000210">
    <property type="entry name" value="BTB/POZ_dom"/>
</dbReference>
<reference evidence="3 4" key="1">
    <citation type="submission" date="2019-12" db="EMBL/GenBank/DDBJ databases">
        <authorList>
            <person name="Alioto T."/>
            <person name="Alioto T."/>
            <person name="Gomez Garrido J."/>
        </authorList>
    </citation>
    <scope>NUCLEOTIDE SEQUENCE [LARGE SCALE GENOMIC DNA]</scope>
</reference>
<dbReference type="EMBL" id="CACTIH010007682">
    <property type="protein sequence ID" value="CAA3017178.1"/>
    <property type="molecule type" value="Genomic_DNA"/>
</dbReference>
<dbReference type="GO" id="GO:0005634">
    <property type="term" value="C:nucleus"/>
    <property type="evidence" value="ECO:0007669"/>
    <property type="project" value="TreeGrafter"/>
</dbReference>
<gene>
    <name evidence="3" type="ORF">OLEA9_A076083</name>
</gene>
<comment type="pathway">
    <text evidence="1">Protein modification; protein ubiquitination.</text>
</comment>
<dbReference type="PANTHER" id="PTHR46475">
    <property type="entry name" value="REGULATORY PROTEIN NPR3"/>
    <property type="match status" value="1"/>
</dbReference>
<feature type="domain" description="BTB" evidence="2">
    <location>
        <begin position="30"/>
        <end position="94"/>
    </location>
</feature>
<dbReference type="PANTHER" id="PTHR46475:SF1">
    <property type="entry name" value="REGULATORY PROTEIN NPR2"/>
    <property type="match status" value="1"/>
</dbReference>
<evidence type="ECO:0000259" key="2">
    <source>
        <dbReference type="PROSITE" id="PS50097"/>
    </source>
</evidence>
<evidence type="ECO:0000313" key="3">
    <source>
        <dbReference type="EMBL" id="CAA3017178.1"/>
    </source>
</evidence>
<accession>A0A8S0UED2</accession>
<proteinExistence type="predicted"/>
<dbReference type="InterPro" id="IPR044292">
    <property type="entry name" value="NPR"/>
</dbReference>
<evidence type="ECO:0000256" key="1">
    <source>
        <dbReference type="ARBA" id="ARBA00004906"/>
    </source>
</evidence>
<dbReference type="Gene3D" id="3.30.710.10">
    <property type="entry name" value="Potassium Channel Kv1.1, Chain A"/>
    <property type="match status" value="1"/>
</dbReference>
<dbReference type="Pfam" id="PF00651">
    <property type="entry name" value="BTB"/>
    <property type="match status" value="1"/>
</dbReference>
<dbReference type="PROSITE" id="PS50097">
    <property type="entry name" value="BTB"/>
    <property type="match status" value="1"/>
</dbReference>
<name>A0A8S0UED2_OLEEU</name>
<dbReference type="GO" id="GO:2000031">
    <property type="term" value="P:regulation of salicylic acid mediated signaling pathway"/>
    <property type="evidence" value="ECO:0007669"/>
    <property type="project" value="InterPro"/>
</dbReference>
<dbReference type="GO" id="GO:2000022">
    <property type="term" value="P:regulation of jasmonic acid mediated signaling pathway"/>
    <property type="evidence" value="ECO:0007669"/>
    <property type="project" value="InterPro"/>
</dbReference>
<keyword evidence="4" id="KW-1185">Reference proteome</keyword>
<dbReference type="AlphaFoldDB" id="A0A8S0UED2"/>
<protein>
    <submittedName>
        <fullName evidence="3">Regulatory NPR1</fullName>
    </submittedName>
</protein>
<evidence type="ECO:0000313" key="4">
    <source>
        <dbReference type="Proteomes" id="UP000594638"/>
    </source>
</evidence>
<dbReference type="Proteomes" id="UP000594638">
    <property type="component" value="Unassembled WGS sequence"/>
</dbReference>
<organism evidence="3 4">
    <name type="scientific">Olea europaea subsp. europaea</name>
    <dbReference type="NCBI Taxonomy" id="158383"/>
    <lineage>
        <taxon>Eukaryota</taxon>
        <taxon>Viridiplantae</taxon>
        <taxon>Streptophyta</taxon>
        <taxon>Embryophyta</taxon>
        <taxon>Tracheophyta</taxon>
        <taxon>Spermatophyta</taxon>
        <taxon>Magnoliopsida</taxon>
        <taxon>eudicotyledons</taxon>
        <taxon>Gunneridae</taxon>
        <taxon>Pentapetalae</taxon>
        <taxon>asterids</taxon>
        <taxon>lamiids</taxon>
        <taxon>Lamiales</taxon>
        <taxon>Oleaceae</taxon>
        <taxon>Oleeae</taxon>
        <taxon>Olea</taxon>
    </lineage>
</organism>
<dbReference type="SUPFAM" id="SSF54695">
    <property type="entry name" value="POZ domain"/>
    <property type="match status" value="1"/>
</dbReference>
<dbReference type="GO" id="GO:0042742">
    <property type="term" value="P:defense response to bacterium"/>
    <property type="evidence" value="ECO:0007669"/>
    <property type="project" value="TreeGrafter"/>
</dbReference>
<dbReference type="InterPro" id="IPR011333">
    <property type="entry name" value="SKP1/BTB/POZ_sf"/>
</dbReference>